<accession>M7BGB0</accession>
<evidence type="ECO:0000313" key="1">
    <source>
        <dbReference type="EMBL" id="EMP31133.1"/>
    </source>
</evidence>
<sequence>MGERSGGRFIASRLDMINRPPLDRLLPADPLDPLPEGIPAGSGGQYVPWPMLLPEAPTDLERRTGATGSCDRPNLRMRQVLSSVSADPEFRGSSAEFASPLGGVKRCELFQSSLFKIEVESSLLHTMSQESHTHSDQLLWCNVSPQLAISTESGVLEPGNTFFNLRDPSEDREIWGDNAALKS</sequence>
<dbReference type="AlphaFoldDB" id="M7BGB0"/>
<gene>
    <name evidence="1" type="ORF">UY3_11742</name>
</gene>
<keyword evidence="2" id="KW-1185">Reference proteome</keyword>
<dbReference type="Proteomes" id="UP000031443">
    <property type="component" value="Unassembled WGS sequence"/>
</dbReference>
<reference evidence="2" key="1">
    <citation type="journal article" date="2013" name="Nat. Genet.">
        <title>The draft genomes of soft-shell turtle and green sea turtle yield insights into the development and evolution of the turtle-specific body plan.</title>
        <authorList>
            <person name="Wang Z."/>
            <person name="Pascual-Anaya J."/>
            <person name="Zadissa A."/>
            <person name="Li W."/>
            <person name="Niimura Y."/>
            <person name="Huang Z."/>
            <person name="Li C."/>
            <person name="White S."/>
            <person name="Xiong Z."/>
            <person name="Fang D."/>
            <person name="Wang B."/>
            <person name="Ming Y."/>
            <person name="Chen Y."/>
            <person name="Zheng Y."/>
            <person name="Kuraku S."/>
            <person name="Pignatelli M."/>
            <person name="Herrero J."/>
            <person name="Beal K."/>
            <person name="Nozawa M."/>
            <person name="Li Q."/>
            <person name="Wang J."/>
            <person name="Zhang H."/>
            <person name="Yu L."/>
            <person name="Shigenobu S."/>
            <person name="Wang J."/>
            <person name="Liu J."/>
            <person name="Flicek P."/>
            <person name="Searle S."/>
            <person name="Wang J."/>
            <person name="Kuratani S."/>
            <person name="Yin Y."/>
            <person name="Aken B."/>
            <person name="Zhang G."/>
            <person name="Irie N."/>
        </authorList>
    </citation>
    <scope>NUCLEOTIDE SEQUENCE [LARGE SCALE GENOMIC DNA]</scope>
</reference>
<evidence type="ECO:0000313" key="2">
    <source>
        <dbReference type="Proteomes" id="UP000031443"/>
    </source>
</evidence>
<protein>
    <submittedName>
        <fullName evidence="1">Uncharacterized protein</fullName>
    </submittedName>
</protein>
<proteinExistence type="predicted"/>
<name>M7BGB0_CHEMY</name>
<dbReference type="EMBL" id="KB546796">
    <property type="protein sequence ID" value="EMP31133.1"/>
    <property type="molecule type" value="Genomic_DNA"/>
</dbReference>
<organism evidence="1 2">
    <name type="scientific">Chelonia mydas</name>
    <name type="common">Green sea-turtle</name>
    <name type="synonym">Chelonia agassizi</name>
    <dbReference type="NCBI Taxonomy" id="8469"/>
    <lineage>
        <taxon>Eukaryota</taxon>
        <taxon>Metazoa</taxon>
        <taxon>Chordata</taxon>
        <taxon>Craniata</taxon>
        <taxon>Vertebrata</taxon>
        <taxon>Euteleostomi</taxon>
        <taxon>Archelosauria</taxon>
        <taxon>Testudinata</taxon>
        <taxon>Testudines</taxon>
        <taxon>Cryptodira</taxon>
        <taxon>Durocryptodira</taxon>
        <taxon>Americhelydia</taxon>
        <taxon>Chelonioidea</taxon>
        <taxon>Cheloniidae</taxon>
        <taxon>Chelonia</taxon>
    </lineage>
</organism>